<dbReference type="RefSeq" id="WP_348261335.1">
    <property type="nucleotide sequence ID" value="NZ_CP121196.1"/>
</dbReference>
<keyword evidence="1" id="KW-0812">Transmembrane</keyword>
<gene>
    <name evidence="2" type="ORF">P8935_16195</name>
</gene>
<proteinExistence type="predicted"/>
<evidence type="ECO:0000313" key="2">
    <source>
        <dbReference type="EMBL" id="XBH16104.1"/>
    </source>
</evidence>
<feature type="transmembrane region" description="Helical" evidence="1">
    <location>
        <begin position="20"/>
        <end position="38"/>
    </location>
</feature>
<feature type="transmembrane region" description="Helical" evidence="1">
    <location>
        <begin position="70"/>
        <end position="93"/>
    </location>
</feature>
<keyword evidence="1" id="KW-0472">Membrane</keyword>
<accession>A0AAU7DFH8</accession>
<dbReference type="EMBL" id="CP121196">
    <property type="protein sequence ID" value="XBH16104.1"/>
    <property type="molecule type" value="Genomic_DNA"/>
</dbReference>
<keyword evidence="1" id="KW-1133">Transmembrane helix</keyword>
<protein>
    <submittedName>
        <fullName evidence="2">Uncharacterized protein</fullName>
    </submittedName>
</protein>
<sequence>MDKRSEMLASSSASWEPWSWVFTALVVIGVLLEFWVIWHEHREDTETWALTFLGVDRTLRPSRNRLIAEYLSVALVSGGIIGELIVGVEIGLINSQLRRIDAQLRTKSGDLRSDSDQLVALVTQEAGDAKQSAIAAADGASAASASATKLRDEVEYEELILAARAANVDFEPSMFDKLSPKVLRIVWVSSICGEGNATALFAQKLVTVLRRRGWSIPAPAPCSTRGVFVPPGIMVYNRWVSMKRGVFGNPSEQTFFTLVQDLSDQHPELDRKLIENIAAVSLAFGANLDKKDIYPPVLGKDGIAFVIGRSWAQSQ</sequence>
<name>A0AAU7DFH8_9BACT</name>
<organism evidence="2">
    <name type="scientific">Telmatobacter sp. DSM 110680</name>
    <dbReference type="NCBI Taxonomy" id="3036704"/>
    <lineage>
        <taxon>Bacteria</taxon>
        <taxon>Pseudomonadati</taxon>
        <taxon>Acidobacteriota</taxon>
        <taxon>Terriglobia</taxon>
        <taxon>Terriglobales</taxon>
        <taxon>Acidobacteriaceae</taxon>
        <taxon>Telmatobacter</taxon>
    </lineage>
</organism>
<evidence type="ECO:0000256" key="1">
    <source>
        <dbReference type="SAM" id="Phobius"/>
    </source>
</evidence>
<reference evidence="2" key="1">
    <citation type="submission" date="2023-03" db="EMBL/GenBank/DDBJ databases">
        <title>Edaphobacter sp.</title>
        <authorList>
            <person name="Huber K.J."/>
            <person name="Papendorf J."/>
            <person name="Pilke C."/>
            <person name="Bunk B."/>
            <person name="Sproeer C."/>
            <person name="Pester M."/>
        </authorList>
    </citation>
    <scope>NUCLEOTIDE SEQUENCE</scope>
    <source>
        <strain evidence="2">DSM 110680</strain>
    </source>
</reference>
<dbReference type="AlphaFoldDB" id="A0AAU7DFH8"/>